<feature type="transmembrane region" description="Helical" evidence="6">
    <location>
        <begin position="7"/>
        <end position="29"/>
    </location>
</feature>
<evidence type="ECO:0000256" key="5">
    <source>
        <dbReference type="ARBA" id="ARBA00023136"/>
    </source>
</evidence>
<accession>A0ABD1ZTI5</accession>
<dbReference type="PANTHER" id="PTHR12290">
    <property type="entry name" value="CORNICHON-RELATED"/>
    <property type="match status" value="1"/>
</dbReference>
<organism evidence="7 8">
    <name type="scientific">Vespula squamosa</name>
    <name type="common">Southern yellow jacket</name>
    <name type="synonym">Wasp</name>
    <dbReference type="NCBI Taxonomy" id="30214"/>
    <lineage>
        <taxon>Eukaryota</taxon>
        <taxon>Metazoa</taxon>
        <taxon>Ecdysozoa</taxon>
        <taxon>Arthropoda</taxon>
        <taxon>Hexapoda</taxon>
        <taxon>Insecta</taxon>
        <taxon>Pterygota</taxon>
        <taxon>Neoptera</taxon>
        <taxon>Endopterygota</taxon>
        <taxon>Hymenoptera</taxon>
        <taxon>Apocrita</taxon>
        <taxon>Aculeata</taxon>
        <taxon>Vespoidea</taxon>
        <taxon>Vespidae</taxon>
        <taxon>Vespinae</taxon>
        <taxon>Vespula</taxon>
    </lineage>
</organism>
<evidence type="ECO:0000313" key="7">
    <source>
        <dbReference type="EMBL" id="KAL2711688.1"/>
    </source>
</evidence>
<evidence type="ECO:0000313" key="8">
    <source>
        <dbReference type="Proteomes" id="UP001607302"/>
    </source>
</evidence>
<evidence type="ECO:0000256" key="4">
    <source>
        <dbReference type="ARBA" id="ARBA00022989"/>
    </source>
</evidence>
<comment type="subcellular location">
    <subcellularLocation>
        <location evidence="1">Membrane</location>
        <topology evidence="1">Multi-pass membrane protein</topology>
    </subcellularLocation>
</comment>
<dbReference type="AlphaFoldDB" id="A0ABD1ZTI5"/>
<dbReference type="SMART" id="SM01398">
    <property type="entry name" value="Cornichon"/>
    <property type="match status" value="1"/>
</dbReference>
<proteinExistence type="inferred from homology"/>
<keyword evidence="3 6" id="KW-0812">Transmembrane</keyword>
<keyword evidence="4 6" id="KW-1133">Transmembrane helix</keyword>
<gene>
    <name evidence="7" type="ORF">V1478_018709</name>
</gene>
<dbReference type="GO" id="GO:0016020">
    <property type="term" value="C:membrane"/>
    <property type="evidence" value="ECO:0007669"/>
    <property type="project" value="UniProtKB-SubCell"/>
</dbReference>
<dbReference type="Proteomes" id="UP001607302">
    <property type="component" value="Unassembled WGS sequence"/>
</dbReference>
<dbReference type="InterPro" id="IPR003377">
    <property type="entry name" value="Cornichon"/>
</dbReference>
<evidence type="ECO:0000256" key="6">
    <source>
        <dbReference type="SAM" id="Phobius"/>
    </source>
</evidence>
<keyword evidence="8" id="KW-1185">Reference proteome</keyword>
<dbReference type="EMBL" id="JAUDFV010000173">
    <property type="protein sequence ID" value="KAL2711688.1"/>
    <property type="molecule type" value="Genomic_DNA"/>
</dbReference>
<dbReference type="Pfam" id="PF03311">
    <property type="entry name" value="Cornichon"/>
    <property type="match status" value="1"/>
</dbReference>
<evidence type="ECO:0000256" key="1">
    <source>
        <dbReference type="ARBA" id="ARBA00004141"/>
    </source>
</evidence>
<feature type="transmembrane region" description="Helical" evidence="6">
    <location>
        <begin position="118"/>
        <end position="141"/>
    </location>
</feature>
<comment type="similarity">
    <text evidence="2">Belongs to the cornichon family.</text>
</comment>
<protein>
    <submittedName>
        <fullName evidence="7">Protein cornichon 4-like</fullName>
    </submittedName>
</protein>
<evidence type="ECO:0000256" key="2">
    <source>
        <dbReference type="ARBA" id="ARBA00010095"/>
    </source>
</evidence>
<sequence length="156" mass="18031">MGLISEPLLFALALVNTGCVLFLLVYFIITLSDLECDYLNAQQCCSKLNEWVTPKLVMHTFLVFLLLIHGQLILTLVNLPMTFWLFYEFFGVPSGNMGVYDPTEIHNRGELKRHTRNCLIYLGYYLVFFFLYLYCLIIALLKGDPVNRNADDLVDF</sequence>
<evidence type="ECO:0000256" key="3">
    <source>
        <dbReference type="ARBA" id="ARBA00022692"/>
    </source>
</evidence>
<name>A0ABD1ZTI5_VESSQ</name>
<feature type="transmembrane region" description="Helical" evidence="6">
    <location>
        <begin position="61"/>
        <end position="87"/>
    </location>
</feature>
<comment type="caution">
    <text evidence="7">The sequence shown here is derived from an EMBL/GenBank/DDBJ whole genome shotgun (WGS) entry which is preliminary data.</text>
</comment>
<keyword evidence="5 6" id="KW-0472">Membrane</keyword>
<reference evidence="7 8" key="1">
    <citation type="journal article" date="2024" name="Ann. Entomol. Soc. Am.">
        <title>Genomic analyses of the southern and eastern yellowjacket wasps (Hymenoptera: Vespidae) reveal evolutionary signatures of social life.</title>
        <authorList>
            <person name="Catto M.A."/>
            <person name="Caine P.B."/>
            <person name="Orr S.E."/>
            <person name="Hunt B.G."/>
            <person name="Goodisman M.A.D."/>
        </authorList>
    </citation>
    <scope>NUCLEOTIDE SEQUENCE [LARGE SCALE GENOMIC DNA]</scope>
    <source>
        <strain evidence="7">233</strain>
        <tissue evidence="7">Head and thorax</tissue>
    </source>
</reference>